<protein>
    <submittedName>
        <fullName evidence="1">Uncharacterized protein</fullName>
    </submittedName>
</protein>
<name>A0A0A8YYJ3_ARUDO</name>
<reference evidence="1" key="1">
    <citation type="submission" date="2014-09" db="EMBL/GenBank/DDBJ databases">
        <authorList>
            <person name="Magalhaes I.L.F."/>
            <person name="Oliveira U."/>
            <person name="Santos F.R."/>
            <person name="Vidigal T.H.D.A."/>
            <person name="Brescovit A.D."/>
            <person name="Santos A.J."/>
        </authorList>
    </citation>
    <scope>NUCLEOTIDE SEQUENCE</scope>
    <source>
        <tissue evidence="1">Shoot tissue taken approximately 20 cm above the soil surface</tissue>
    </source>
</reference>
<sequence length="35" mass="4037">MHTPAFVLLNQALYAQLDAHFFYNVFKVFSCANKS</sequence>
<reference evidence="1" key="2">
    <citation type="journal article" date="2015" name="Data Brief">
        <title>Shoot transcriptome of the giant reed, Arundo donax.</title>
        <authorList>
            <person name="Barrero R.A."/>
            <person name="Guerrero F.D."/>
            <person name="Moolhuijzen P."/>
            <person name="Goolsby J.A."/>
            <person name="Tidwell J."/>
            <person name="Bellgard S.E."/>
            <person name="Bellgard M.I."/>
        </authorList>
    </citation>
    <scope>NUCLEOTIDE SEQUENCE</scope>
    <source>
        <tissue evidence="1">Shoot tissue taken approximately 20 cm above the soil surface</tissue>
    </source>
</reference>
<organism evidence="1">
    <name type="scientific">Arundo donax</name>
    <name type="common">Giant reed</name>
    <name type="synonym">Donax arundinaceus</name>
    <dbReference type="NCBI Taxonomy" id="35708"/>
    <lineage>
        <taxon>Eukaryota</taxon>
        <taxon>Viridiplantae</taxon>
        <taxon>Streptophyta</taxon>
        <taxon>Embryophyta</taxon>
        <taxon>Tracheophyta</taxon>
        <taxon>Spermatophyta</taxon>
        <taxon>Magnoliopsida</taxon>
        <taxon>Liliopsida</taxon>
        <taxon>Poales</taxon>
        <taxon>Poaceae</taxon>
        <taxon>PACMAD clade</taxon>
        <taxon>Arundinoideae</taxon>
        <taxon>Arundineae</taxon>
        <taxon>Arundo</taxon>
    </lineage>
</organism>
<evidence type="ECO:0000313" key="1">
    <source>
        <dbReference type="EMBL" id="JAD32229.1"/>
    </source>
</evidence>
<accession>A0A0A8YYJ3</accession>
<proteinExistence type="predicted"/>
<dbReference type="EMBL" id="GBRH01265666">
    <property type="protein sequence ID" value="JAD32229.1"/>
    <property type="molecule type" value="Transcribed_RNA"/>
</dbReference>
<dbReference type="AlphaFoldDB" id="A0A0A8YYJ3"/>